<comment type="caution">
    <text evidence="1">The sequence shown here is derived from an EMBL/GenBank/DDBJ whole genome shotgun (WGS) entry which is preliminary data.</text>
</comment>
<dbReference type="EMBL" id="BSXS01004070">
    <property type="protein sequence ID" value="GME82419.1"/>
    <property type="molecule type" value="Genomic_DNA"/>
</dbReference>
<organism evidence="1 2">
    <name type="scientific">Ambrosiozyma monospora</name>
    <name type="common">Yeast</name>
    <name type="synonym">Endomycopsis monosporus</name>
    <dbReference type="NCBI Taxonomy" id="43982"/>
    <lineage>
        <taxon>Eukaryota</taxon>
        <taxon>Fungi</taxon>
        <taxon>Dikarya</taxon>
        <taxon>Ascomycota</taxon>
        <taxon>Saccharomycotina</taxon>
        <taxon>Pichiomycetes</taxon>
        <taxon>Pichiales</taxon>
        <taxon>Pichiaceae</taxon>
        <taxon>Ambrosiozyma</taxon>
    </lineage>
</organism>
<proteinExistence type="predicted"/>
<dbReference type="Proteomes" id="UP001165064">
    <property type="component" value="Unassembled WGS sequence"/>
</dbReference>
<protein>
    <submittedName>
        <fullName evidence="1">Unnamed protein product</fullName>
    </submittedName>
</protein>
<reference evidence="1" key="1">
    <citation type="submission" date="2023-04" db="EMBL/GenBank/DDBJ databases">
        <title>Ambrosiozyma monospora NBRC 10751.</title>
        <authorList>
            <person name="Ichikawa N."/>
            <person name="Sato H."/>
            <person name="Tonouchi N."/>
        </authorList>
    </citation>
    <scope>NUCLEOTIDE SEQUENCE</scope>
    <source>
        <strain evidence="1">NBRC 10751</strain>
    </source>
</reference>
<sequence>MKKKHEYEILTPYNHLFEKNGKLNKGVAARALQQGIRQAPLFHYPAAFLISGGAWVGFGYLFNSWVENNDRLLALRLEKLKKTREGAI</sequence>
<name>A0ACB5T679_AMBMO</name>
<evidence type="ECO:0000313" key="2">
    <source>
        <dbReference type="Proteomes" id="UP001165064"/>
    </source>
</evidence>
<evidence type="ECO:0000313" key="1">
    <source>
        <dbReference type="EMBL" id="GME82419.1"/>
    </source>
</evidence>
<accession>A0ACB5T679</accession>
<gene>
    <name evidence="1" type="ORF">Amon02_000550900</name>
</gene>
<keyword evidence="2" id="KW-1185">Reference proteome</keyword>